<keyword evidence="3" id="KW-0378">Hydrolase</keyword>
<evidence type="ECO:0000313" key="3">
    <source>
        <dbReference type="EMBL" id="CCO27438.1"/>
    </source>
</evidence>
<reference evidence="3 4" key="1">
    <citation type="journal article" date="2013" name="J. Biotechnol.">
        <title>Establishment and interpretation of the genome sequence of the phytopathogenic fungus Rhizoctonia solani AG1-IB isolate 7/3/14.</title>
        <authorList>
            <person name="Wibberg D.W."/>
            <person name="Jelonek L.J."/>
            <person name="Rupp O.R."/>
            <person name="Hennig M.H."/>
            <person name="Eikmeyer F.E."/>
            <person name="Goesmann A.G."/>
            <person name="Hartmann A.H."/>
            <person name="Borriss R.B."/>
            <person name="Grosch R.G."/>
            <person name="Puehler A.P."/>
            <person name="Schlueter A.S."/>
        </authorList>
    </citation>
    <scope>NUCLEOTIDE SEQUENCE [LARGE SCALE GENOMIC DNA]</scope>
    <source>
        <strain evidence="4">AG1-IB / isolate 7/3/14</strain>
    </source>
</reference>
<dbReference type="InterPro" id="IPR027434">
    <property type="entry name" value="Homing_endonucl"/>
</dbReference>
<organism evidence="3 4">
    <name type="scientific">Thanatephorus cucumeris (strain AG1-IB / isolate 7/3/14)</name>
    <name type="common">Lettuce bottom rot fungus</name>
    <name type="synonym">Rhizoctonia solani</name>
    <dbReference type="NCBI Taxonomy" id="1108050"/>
    <lineage>
        <taxon>Eukaryota</taxon>
        <taxon>Fungi</taxon>
        <taxon>Dikarya</taxon>
        <taxon>Basidiomycota</taxon>
        <taxon>Agaricomycotina</taxon>
        <taxon>Agaricomycetes</taxon>
        <taxon>Cantharellales</taxon>
        <taxon>Ceratobasidiaceae</taxon>
        <taxon>Rhizoctonia</taxon>
        <taxon>Rhizoctonia solani AG-1</taxon>
    </lineage>
</organism>
<dbReference type="Proteomes" id="UP000012065">
    <property type="component" value="Mitochondrion MT"/>
</dbReference>
<protein>
    <submittedName>
        <fullName evidence="3">LAGLIDADG homing endonuclease</fullName>
    </submittedName>
</protein>
<dbReference type="GO" id="GO:0004519">
    <property type="term" value="F:endonuclease activity"/>
    <property type="evidence" value="ECO:0007669"/>
    <property type="project" value="UniProtKB-KW"/>
</dbReference>
<dbReference type="AlphaFoldDB" id="M5BJJ2"/>
<dbReference type="InterPro" id="IPR051289">
    <property type="entry name" value="LAGLIDADG_Endonuclease"/>
</dbReference>
<keyword evidence="3" id="KW-0540">Nuclease</keyword>
<dbReference type="EMBL" id="HF546977">
    <property type="protein sequence ID" value="CCO27438.1"/>
    <property type="molecule type" value="Genomic_DNA"/>
</dbReference>
<name>M5BJJ2_THACB</name>
<geneLocation type="mitochondrion" evidence="3"/>
<dbReference type="Gene3D" id="3.10.28.10">
    <property type="entry name" value="Homing endonucleases"/>
    <property type="match status" value="1"/>
</dbReference>
<dbReference type="GO" id="GO:0005739">
    <property type="term" value="C:mitochondrion"/>
    <property type="evidence" value="ECO:0007669"/>
    <property type="project" value="UniProtKB-ARBA"/>
</dbReference>
<feature type="domain" description="Homing endonuclease LAGLIDADG" evidence="2">
    <location>
        <begin position="9"/>
        <end position="73"/>
    </location>
</feature>
<evidence type="ECO:0000313" key="4">
    <source>
        <dbReference type="Proteomes" id="UP000012065"/>
    </source>
</evidence>
<dbReference type="InterPro" id="IPR004860">
    <property type="entry name" value="LAGLIDADG_dom"/>
</dbReference>
<evidence type="ECO:0000259" key="2">
    <source>
        <dbReference type="Pfam" id="PF00961"/>
    </source>
</evidence>
<sequence length="113" mass="13430">MIFLKTMESYGTILSQICSFLNVKLAIRDRLNYKNPSYIIRVENQTSVQILIDYLNKYPLLSSKRMDFKDWEKSFSLIVEKRHLTVQGKEIILAAKNSMNDKRTNFNWDYLNL</sequence>
<evidence type="ECO:0000256" key="1">
    <source>
        <dbReference type="ARBA" id="ARBA00002670"/>
    </source>
</evidence>
<dbReference type="SUPFAM" id="SSF55608">
    <property type="entry name" value="Homing endonucleases"/>
    <property type="match status" value="1"/>
</dbReference>
<keyword evidence="3" id="KW-0496">Mitochondrion</keyword>
<keyword evidence="3" id="KW-0255">Endonuclease</keyword>
<comment type="function">
    <text evidence="1">Mitochondrial DNA endonuclease involved in intron homing.</text>
</comment>
<proteinExistence type="predicted"/>
<gene>
    <name evidence="3" type="ORF">BN14_13004</name>
</gene>
<dbReference type="Pfam" id="PF00961">
    <property type="entry name" value="LAGLIDADG_1"/>
    <property type="match status" value="1"/>
</dbReference>
<dbReference type="PANTHER" id="PTHR36181">
    <property type="entry name" value="INTRON-ENCODED ENDONUCLEASE AI3-RELATED"/>
    <property type="match status" value="1"/>
</dbReference>
<accession>M5BJJ2</accession>
<dbReference type="PANTHER" id="PTHR36181:SF3">
    <property type="entry name" value="INTRON-ENCODED DNA ENDONUCLEASE AI5 BETA"/>
    <property type="match status" value="1"/>
</dbReference>